<keyword evidence="4 9" id="KW-0812">Transmembrane</keyword>
<dbReference type="InterPro" id="IPR003594">
    <property type="entry name" value="HATPase_dom"/>
</dbReference>
<accession>A0A4R7P670</accession>
<dbReference type="EMBL" id="SOBT01000009">
    <property type="protein sequence ID" value="TDU28530.1"/>
    <property type="molecule type" value="Genomic_DNA"/>
</dbReference>
<feature type="domain" description="Histidine kinase" evidence="10">
    <location>
        <begin position="390"/>
        <end position="478"/>
    </location>
</feature>
<dbReference type="CDD" id="cd16917">
    <property type="entry name" value="HATPase_UhpB-NarQ-NarX-like"/>
    <property type="match status" value="1"/>
</dbReference>
<comment type="subcellular location">
    <subcellularLocation>
        <location evidence="1">Cell membrane</location>
        <topology evidence="1">Multi-pass membrane protein</topology>
    </subcellularLocation>
</comment>
<reference evidence="11 12" key="1">
    <citation type="submission" date="2019-03" db="EMBL/GenBank/DDBJ databases">
        <title>Genomic Encyclopedia of Type Strains, Phase IV (KMG-IV): sequencing the most valuable type-strain genomes for metagenomic binning, comparative biology and taxonomic classification.</title>
        <authorList>
            <person name="Goeker M."/>
        </authorList>
    </citation>
    <scope>NUCLEOTIDE SEQUENCE [LARGE SCALE GENOMIC DNA]</scope>
    <source>
        <strain evidence="11 12">DSM 26377</strain>
    </source>
</reference>
<proteinExistence type="predicted"/>
<dbReference type="OrthoDB" id="9797605at2"/>
<dbReference type="GO" id="GO:0005886">
    <property type="term" value="C:plasma membrane"/>
    <property type="evidence" value="ECO:0007669"/>
    <property type="project" value="UniProtKB-SubCell"/>
</dbReference>
<evidence type="ECO:0000256" key="7">
    <source>
        <dbReference type="ARBA" id="ARBA00023012"/>
    </source>
</evidence>
<evidence type="ECO:0000256" key="8">
    <source>
        <dbReference type="ARBA" id="ARBA00023136"/>
    </source>
</evidence>
<dbReference type="GO" id="GO:0000155">
    <property type="term" value="F:phosphorelay sensor kinase activity"/>
    <property type="evidence" value="ECO:0007669"/>
    <property type="project" value="InterPro"/>
</dbReference>
<dbReference type="Gene3D" id="3.30.565.10">
    <property type="entry name" value="Histidine kinase-like ATPase, C-terminal domain"/>
    <property type="match status" value="1"/>
</dbReference>
<keyword evidence="12" id="KW-1185">Reference proteome</keyword>
<keyword evidence="8 9" id="KW-0472">Membrane</keyword>
<organism evidence="11 12">
    <name type="scientific">Panacagrimonas perspica</name>
    <dbReference type="NCBI Taxonomy" id="381431"/>
    <lineage>
        <taxon>Bacteria</taxon>
        <taxon>Pseudomonadati</taxon>
        <taxon>Pseudomonadota</taxon>
        <taxon>Gammaproteobacteria</taxon>
        <taxon>Nevskiales</taxon>
        <taxon>Nevskiaceae</taxon>
        <taxon>Panacagrimonas</taxon>
    </lineage>
</organism>
<dbReference type="InterPro" id="IPR005467">
    <property type="entry name" value="His_kinase_dom"/>
</dbReference>
<feature type="transmembrane region" description="Helical" evidence="9">
    <location>
        <begin position="223"/>
        <end position="241"/>
    </location>
</feature>
<feature type="transmembrane region" description="Helical" evidence="9">
    <location>
        <begin position="97"/>
        <end position="118"/>
    </location>
</feature>
<protein>
    <submittedName>
        <fullName evidence="11">Signal transduction histidine kinase</fullName>
    </submittedName>
</protein>
<keyword evidence="5 11" id="KW-0418">Kinase</keyword>
<evidence type="ECO:0000256" key="4">
    <source>
        <dbReference type="ARBA" id="ARBA00022692"/>
    </source>
</evidence>
<dbReference type="InterPro" id="IPR050482">
    <property type="entry name" value="Sensor_HK_TwoCompSys"/>
</dbReference>
<feature type="transmembrane region" description="Helical" evidence="9">
    <location>
        <begin position="48"/>
        <end position="67"/>
    </location>
</feature>
<sequence>MNTIARGLIASAVPVAIVAGVVLCGAALRELPGEWRMINQPLHATVESLGGFTAIAMALVLLLRGTVAGRPSTYLALGFFAMGLVEILHAVSHPGNLFVWFRVLASVAGGLGFVLMWWPGPWRLPTARRPLLLLVAAGTIALGAVSWLMPTHVPVLVQDGTFTPLAVSLKNVACGLFGVGAIACFWSYAKLKEPETYLFGCLALLFTVAEFVFNYSTLWDASWWFWHFVRLFAYALVLGYIGRGYLKMVSDLRVALVETRTAETALRLSESQLRQSLDERERLGRDLHDSIIQSIYAIGLRLSQCRRLVVGEAEHALQQLGIAMDEINAVIREVRLYVSGIEVAVSSGKELEAGMAALIHTMDGGQALRFYLQMDSAAAERLTPFQATHLLYIAKEAMSNSLRHSRARNGGVSLKLADDAVRMIVEDDGAGFDPGSIATPGHGLKNIRARAENLGASCEFLSTPGHGTRITIDVPARTSHVIA</sequence>
<evidence type="ECO:0000256" key="1">
    <source>
        <dbReference type="ARBA" id="ARBA00004651"/>
    </source>
</evidence>
<keyword evidence="6 9" id="KW-1133">Transmembrane helix</keyword>
<dbReference type="Pfam" id="PF02518">
    <property type="entry name" value="HATPase_c"/>
    <property type="match status" value="1"/>
</dbReference>
<dbReference type="PANTHER" id="PTHR24421:SF37">
    <property type="entry name" value="SENSOR HISTIDINE KINASE NARS"/>
    <property type="match status" value="1"/>
</dbReference>
<keyword evidence="3" id="KW-0808">Transferase</keyword>
<dbReference type="RefSeq" id="WP_133882070.1">
    <property type="nucleotide sequence ID" value="NZ_MWIN01000011.1"/>
</dbReference>
<dbReference type="Pfam" id="PF07730">
    <property type="entry name" value="HisKA_3"/>
    <property type="match status" value="1"/>
</dbReference>
<name>A0A4R7P670_9GAMM</name>
<dbReference type="AlphaFoldDB" id="A0A4R7P670"/>
<evidence type="ECO:0000313" key="11">
    <source>
        <dbReference type="EMBL" id="TDU28530.1"/>
    </source>
</evidence>
<dbReference type="InterPro" id="IPR011712">
    <property type="entry name" value="Sig_transdc_His_kin_sub3_dim/P"/>
</dbReference>
<dbReference type="Pfam" id="PF17159">
    <property type="entry name" value="MASE3"/>
    <property type="match status" value="1"/>
</dbReference>
<evidence type="ECO:0000256" key="2">
    <source>
        <dbReference type="ARBA" id="ARBA00022475"/>
    </source>
</evidence>
<evidence type="ECO:0000256" key="9">
    <source>
        <dbReference type="SAM" id="Phobius"/>
    </source>
</evidence>
<feature type="transmembrane region" description="Helical" evidence="9">
    <location>
        <begin position="169"/>
        <end position="189"/>
    </location>
</feature>
<dbReference type="SUPFAM" id="SSF55874">
    <property type="entry name" value="ATPase domain of HSP90 chaperone/DNA topoisomerase II/histidine kinase"/>
    <property type="match status" value="1"/>
</dbReference>
<dbReference type="PANTHER" id="PTHR24421">
    <property type="entry name" value="NITRATE/NITRITE SENSOR PROTEIN NARX-RELATED"/>
    <property type="match status" value="1"/>
</dbReference>
<feature type="transmembrane region" description="Helical" evidence="9">
    <location>
        <begin position="7"/>
        <end position="28"/>
    </location>
</feature>
<dbReference type="GO" id="GO:0046983">
    <property type="term" value="F:protein dimerization activity"/>
    <property type="evidence" value="ECO:0007669"/>
    <property type="project" value="InterPro"/>
</dbReference>
<dbReference type="Proteomes" id="UP000295341">
    <property type="component" value="Unassembled WGS sequence"/>
</dbReference>
<evidence type="ECO:0000256" key="3">
    <source>
        <dbReference type="ARBA" id="ARBA00022679"/>
    </source>
</evidence>
<evidence type="ECO:0000256" key="6">
    <source>
        <dbReference type="ARBA" id="ARBA00022989"/>
    </source>
</evidence>
<dbReference type="Gene3D" id="1.20.5.1930">
    <property type="match status" value="1"/>
</dbReference>
<dbReference type="PROSITE" id="PS50109">
    <property type="entry name" value="HIS_KIN"/>
    <property type="match status" value="1"/>
</dbReference>
<evidence type="ECO:0000256" key="5">
    <source>
        <dbReference type="ARBA" id="ARBA00022777"/>
    </source>
</evidence>
<dbReference type="InterPro" id="IPR036890">
    <property type="entry name" value="HATPase_C_sf"/>
</dbReference>
<feature type="transmembrane region" description="Helical" evidence="9">
    <location>
        <begin position="130"/>
        <end position="149"/>
    </location>
</feature>
<keyword evidence="7" id="KW-0902">Two-component regulatory system</keyword>
<gene>
    <name evidence="11" type="ORF">DFR24_2902</name>
</gene>
<dbReference type="InterPro" id="IPR033425">
    <property type="entry name" value="MASE3"/>
</dbReference>
<comment type="caution">
    <text evidence="11">The sequence shown here is derived from an EMBL/GenBank/DDBJ whole genome shotgun (WGS) entry which is preliminary data.</text>
</comment>
<feature type="transmembrane region" description="Helical" evidence="9">
    <location>
        <begin position="196"/>
        <end position="217"/>
    </location>
</feature>
<dbReference type="SMART" id="SM00387">
    <property type="entry name" value="HATPase_c"/>
    <property type="match status" value="1"/>
</dbReference>
<evidence type="ECO:0000313" key="12">
    <source>
        <dbReference type="Proteomes" id="UP000295341"/>
    </source>
</evidence>
<keyword evidence="2" id="KW-1003">Cell membrane</keyword>
<evidence type="ECO:0000259" key="10">
    <source>
        <dbReference type="PROSITE" id="PS50109"/>
    </source>
</evidence>
<feature type="transmembrane region" description="Helical" evidence="9">
    <location>
        <begin position="74"/>
        <end position="91"/>
    </location>
</feature>